<protein>
    <submittedName>
        <fullName evidence="1">Uncharacterized protein</fullName>
    </submittedName>
</protein>
<comment type="caution">
    <text evidence="1">The sequence shown here is derived from an EMBL/GenBank/DDBJ whole genome shotgun (WGS) entry which is preliminary data.</text>
</comment>
<name>A0ABD2CFH3_VESMC</name>
<dbReference type="EMBL" id="JAYRBN010000053">
    <property type="protein sequence ID" value="KAL2743827.1"/>
    <property type="molecule type" value="Genomic_DNA"/>
</dbReference>
<evidence type="ECO:0000313" key="1">
    <source>
        <dbReference type="EMBL" id="KAL2743827.1"/>
    </source>
</evidence>
<dbReference type="Proteomes" id="UP001607303">
    <property type="component" value="Unassembled WGS sequence"/>
</dbReference>
<proteinExistence type="predicted"/>
<gene>
    <name evidence="1" type="ORF">V1477_007703</name>
</gene>
<sequence>MGLVEIVRLNKLKNCKFSAIKEIKKREYYEELSTYITDTLINDVTIKAIKWYNKFKWKIEKLFDIDDMYSNESKSSFDTNGSDILQTTR</sequence>
<keyword evidence="2" id="KW-1185">Reference proteome</keyword>
<reference evidence="1 2" key="1">
    <citation type="journal article" date="2024" name="Ann. Entomol. Soc. Am.">
        <title>Genomic analyses of the southern and eastern yellowjacket wasps (Hymenoptera: Vespidae) reveal evolutionary signatures of social life.</title>
        <authorList>
            <person name="Catto M.A."/>
            <person name="Caine P.B."/>
            <person name="Orr S.E."/>
            <person name="Hunt B.G."/>
            <person name="Goodisman M.A.D."/>
        </authorList>
    </citation>
    <scope>NUCLEOTIDE SEQUENCE [LARGE SCALE GENOMIC DNA]</scope>
    <source>
        <strain evidence="1">232</strain>
        <tissue evidence="1">Head and thorax</tissue>
    </source>
</reference>
<organism evidence="1 2">
    <name type="scientific">Vespula maculifrons</name>
    <name type="common">Eastern yellow jacket</name>
    <name type="synonym">Wasp</name>
    <dbReference type="NCBI Taxonomy" id="7453"/>
    <lineage>
        <taxon>Eukaryota</taxon>
        <taxon>Metazoa</taxon>
        <taxon>Ecdysozoa</taxon>
        <taxon>Arthropoda</taxon>
        <taxon>Hexapoda</taxon>
        <taxon>Insecta</taxon>
        <taxon>Pterygota</taxon>
        <taxon>Neoptera</taxon>
        <taxon>Endopterygota</taxon>
        <taxon>Hymenoptera</taxon>
        <taxon>Apocrita</taxon>
        <taxon>Aculeata</taxon>
        <taxon>Vespoidea</taxon>
        <taxon>Vespidae</taxon>
        <taxon>Vespinae</taxon>
        <taxon>Vespula</taxon>
    </lineage>
</organism>
<dbReference type="AlphaFoldDB" id="A0ABD2CFH3"/>
<accession>A0ABD2CFH3</accession>
<evidence type="ECO:0000313" key="2">
    <source>
        <dbReference type="Proteomes" id="UP001607303"/>
    </source>
</evidence>